<dbReference type="Pfam" id="PF12146">
    <property type="entry name" value="Hydrolase_4"/>
    <property type="match status" value="1"/>
</dbReference>
<gene>
    <name evidence="2" type="ORF">SAMN04487861_10676</name>
</gene>
<reference evidence="2 3" key="1">
    <citation type="submission" date="2016-10" db="EMBL/GenBank/DDBJ databases">
        <authorList>
            <person name="de Groot N.N."/>
        </authorList>
    </citation>
    <scope>NUCLEOTIDE SEQUENCE [LARGE SCALE GENOMIC DNA]</scope>
    <source>
        <strain evidence="2 3">Z108</strain>
    </source>
</reference>
<dbReference type="OrthoDB" id="9780269at2"/>
<name>A0A1I3DG17_SELRU</name>
<feature type="domain" description="Serine aminopeptidase S33" evidence="1">
    <location>
        <begin position="33"/>
        <end position="145"/>
    </location>
</feature>
<sequence length="258" mass="29592">MEKKFDINEEGYSIRCKLFVRDSDKTTRTFENVAIITHGFGSHKDTAGTANFGEHLVAKYKGYAAIAFDWPCHGEDARKKLSVTECLTYLRLVTAYARQELQAKHVYNYSTSFGAYLTLRYIREQENPFTKIALRSPAVTMLDSMCNHISEADRSKLAKGKEIQVGFERKMKLDQSFLDDLAAFDVMEQEYFDFADAMRIIHGTKDEMIPFAKSQEFAENNVIEFVPVEGANHPFQNQNHMALAISQIVDFFKCDKEE</sequence>
<evidence type="ECO:0000259" key="1">
    <source>
        <dbReference type="Pfam" id="PF12146"/>
    </source>
</evidence>
<dbReference type="InterPro" id="IPR022742">
    <property type="entry name" value="Hydrolase_4"/>
</dbReference>
<accession>A0A1I3DG17</accession>
<protein>
    <recommendedName>
        <fullName evidence="1">Serine aminopeptidase S33 domain-containing protein</fullName>
    </recommendedName>
</protein>
<dbReference type="InterPro" id="IPR029058">
    <property type="entry name" value="AB_hydrolase_fold"/>
</dbReference>
<dbReference type="RefSeq" id="WP_075442643.1">
    <property type="nucleotide sequence ID" value="NZ_FOQK01000006.1"/>
</dbReference>
<proteinExistence type="predicted"/>
<organism evidence="2 3">
    <name type="scientific">Selenomonas ruminantium</name>
    <dbReference type="NCBI Taxonomy" id="971"/>
    <lineage>
        <taxon>Bacteria</taxon>
        <taxon>Bacillati</taxon>
        <taxon>Bacillota</taxon>
        <taxon>Negativicutes</taxon>
        <taxon>Selenomonadales</taxon>
        <taxon>Selenomonadaceae</taxon>
        <taxon>Selenomonas</taxon>
    </lineage>
</organism>
<evidence type="ECO:0000313" key="2">
    <source>
        <dbReference type="EMBL" id="SFH85674.1"/>
    </source>
</evidence>
<dbReference type="EMBL" id="FOQK01000006">
    <property type="protein sequence ID" value="SFH85674.1"/>
    <property type="molecule type" value="Genomic_DNA"/>
</dbReference>
<dbReference type="AlphaFoldDB" id="A0A1I3DG17"/>
<dbReference type="Gene3D" id="3.40.50.1820">
    <property type="entry name" value="alpha/beta hydrolase"/>
    <property type="match status" value="1"/>
</dbReference>
<dbReference type="Proteomes" id="UP000183639">
    <property type="component" value="Unassembled WGS sequence"/>
</dbReference>
<dbReference type="SUPFAM" id="SSF53474">
    <property type="entry name" value="alpha/beta-Hydrolases"/>
    <property type="match status" value="1"/>
</dbReference>
<evidence type="ECO:0000313" key="3">
    <source>
        <dbReference type="Proteomes" id="UP000183639"/>
    </source>
</evidence>